<evidence type="ECO:0000313" key="11">
    <source>
        <dbReference type="Proteomes" id="UP001207736"/>
    </source>
</evidence>
<dbReference type="EMBL" id="BQKB01000042">
    <property type="protein sequence ID" value="GJM53555.1"/>
    <property type="molecule type" value="Genomic_DNA"/>
</dbReference>
<feature type="signal peptide" evidence="5">
    <location>
        <begin position="1"/>
        <end position="20"/>
    </location>
</feature>
<keyword evidence="12" id="KW-1185">Reference proteome</keyword>
<dbReference type="GO" id="GO:0005987">
    <property type="term" value="P:sucrose catabolic process"/>
    <property type="evidence" value="ECO:0007669"/>
    <property type="project" value="TreeGrafter"/>
</dbReference>
<comment type="similarity">
    <text evidence="1 4">Belongs to the glycosyl hydrolase 32 family.</text>
</comment>
<feature type="chain" id="PRO_5043674721" evidence="5">
    <location>
        <begin position="21"/>
        <end position="720"/>
    </location>
</feature>
<evidence type="ECO:0000313" key="9">
    <source>
        <dbReference type="EMBL" id="GJM50614.1"/>
    </source>
</evidence>
<comment type="caution">
    <text evidence="9">The sequence shown here is derived from an EMBL/GenBank/DDBJ whole genome shotgun (WGS) entry which is preliminary data.</text>
</comment>
<dbReference type="InterPro" id="IPR023296">
    <property type="entry name" value="Glyco_hydro_beta-prop_sf"/>
</dbReference>
<dbReference type="GO" id="GO:0005737">
    <property type="term" value="C:cytoplasm"/>
    <property type="evidence" value="ECO:0007669"/>
    <property type="project" value="TreeGrafter"/>
</dbReference>
<dbReference type="PANTHER" id="PTHR42800">
    <property type="entry name" value="EXOINULINASE INUD (AFU_ORTHOLOGUE AFUA_5G00480)"/>
    <property type="match status" value="1"/>
</dbReference>
<dbReference type="PROSITE" id="PS51257">
    <property type="entry name" value="PROKAR_LIPOPROTEIN"/>
    <property type="match status" value="1"/>
</dbReference>
<feature type="domain" description="Glycosyl hydrolase family 32 C-terminal" evidence="7">
    <location>
        <begin position="588"/>
        <end position="711"/>
    </location>
</feature>
<dbReference type="SUPFAM" id="SSF49899">
    <property type="entry name" value="Concanavalin A-like lectins/glucanases"/>
    <property type="match status" value="1"/>
</dbReference>
<dbReference type="InterPro" id="IPR001362">
    <property type="entry name" value="Glyco_hydro_32"/>
</dbReference>
<dbReference type="GO" id="GO:0004575">
    <property type="term" value="F:sucrose alpha-glucosidase activity"/>
    <property type="evidence" value="ECO:0007669"/>
    <property type="project" value="TreeGrafter"/>
</dbReference>
<sequence length="720" mass="82907">MYKKIIYGFLILIVSCSSSSESISIDDFELGNFDKWTISGNAFSQKPAKSTDISPNIQGFEGNYLVSSYQNQDLQGILYSKEFVLKRDYLNFLIGGGVSKEMYIELIINGKTIYKSSPTINSETLQWHTWNIKPYRNQTASLRIVDNQKGEWGYLLIDQIEQNNLPKNVEMTNYFMYFDISKKYLLLPIEEEAPEILIQLMTNQQNKEEPIHIRLAKTKIDYWVPISVEKFENQTIAIAFSYIEKSDIGFSQIQQADTFDFNYYEKYRPSFHFSPYYGYMNKPIGIFYKENYHLFFQYNPYASVLGNGHLGHAISSDFIDWKYMPIAMSPDKLGAITSASIVSDKNNTAGFGKEALIAIYTVGEEQQTLSIAYSLDGCTFAKYTKNPILIDKNTASFDGLKIFWYEPTKQWIMVAASLQNIDFYGSKNLKKWNKLGEFKQNTTHHWQYPDLFPLPYKGKNKWVLLVGEKEKNSTLYFIGNFDGKTFTPDNSSYPQLLDYGKDNYAATTWNIPSKNGEKLLTGWLSNEQYEYFIPTKHFRGVMTLPRNLSLASVEEQLFLQNAPTQEVTLFRQEVSPLQDMEIINIQQTIINSQGASYEIEFSITPTEQARIFGFVLANKHSEQISVQFNLDTQKLLIDRSQSGGNLKDSFTEPIEAPIKQKITYKIRLFVDIASTELFINDGEISLTNLVFPTEPYNLLSFQTNEGQIQISKGFIYKLSR</sequence>
<dbReference type="InterPro" id="IPR013148">
    <property type="entry name" value="Glyco_hydro_32_N"/>
</dbReference>
<dbReference type="InterPro" id="IPR013189">
    <property type="entry name" value="Glyco_hydro_32_C"/>
</dbReference>
<organism evidence="9 11">
    <name type="scientific">Capnocytophaga catalasegens</name>
    <dbReference type="NCBI Taxonomy" id="1004260"/>
    <lineage>
        <taxon>Bacteria</taxon>
        <taxon>Pseudomonadati</taxon>
        <taxon>Bacteroidota</taxon>
        <taxon>Flavobacteriia</taxon>
        <taxon>Flavobacteriales</taxon>
        <taxon>Flavobacteriaceae</taxon>
        <taxon>Capnocytophaga</taxon>
    </lineage>
</organism>
<gene>
    <name evidence="9" type="ORF">RCZ15_15870</name>
    <name evidence="10" type="ORF">RCZ16_18710</name>
</gene>
<dbReference type="EMBL" id="BQKA01000030">
    <property type="protein sequence ID" value="GJM50614.1"/>
    <property type="molecule type" value="Genomic_DNA"/>
</dbReference>
<evidence type="ECO:0000256" key="4">
    <source>
        <dbReference type="RuleBase" id="RU362110"/>
    </source>
</evidence>
<evidence type="ECO:0000256" key="1">
    <source>
        <dbReference type="ARBA" id="ARBA00009902"/>
    </source>
</evidence>
<dbReference type="SMART" id="SM00640">
    <property type="entry name" value="Glyco_32"/>
    <property type="match status" value="1"/>
</dbReference>
<evidence type="ECO:0000259" key="7">
    <source>
        <dbReference type="Pfam" id="PF08244"/>
    </source>
</evidence>
<name>A0AAV5AVH0_9FLAO</name>
<keyword evidence="5" id="KW-0732">Signal</keyword>
<evidence type="ECO:0000313" key="12">
    <source>
        <dbReference type="Proteomes" id="UP001208692"/>
    </source>
</evidence>
<dbReference type="SUPFAM" id="SSF75005">
    <property type="entry name" value="Arabinanase/levansucrase/invertase"/>
    <property type="match status" value="1"/>
</dbReference>
<dbReference type="Proteomes" id="UP001208692">
    <property type="component" value="Unassembled WGS sequence"/>
</dbReference>
<evidence type="ECO:0000259" key="8">
    <source>
        <dbReference type="Pfam" id="PF16352"/>
    </source>
</evidence>
<reference evidence="9 12" key="1">
    <citation type="submission" date="2021-11" db="EMBL/GenBank/DDBJ databases">
        <title>Draft genome sequence of Capnocytophaga sp. strain KC07075 isolated from cat oral cavity.</title>
        <authorList>
            <person name="Suzuki M."/>
            <person name="Imaoka K."/>
            <person name="Kimura M."/>
            <person name="Morikawa S."/>
            <person name="Maeda K."/>
        </authorList>
    </citation>
    <scope>NUCLEOTIDE SEQUENCE</scope>
    <source>
        <strain evidence="9">KC07075</strain>
        <strain evidence="10 12">KC07079</strain>
    </source>
</reference>
<dbReference type="CDD" id="cd18622">
    <property type="entry name" value="GH32_Inu-like"/>
    <property type="match status" value="1"/>
</dbReference>
<evidence type="ECO:0000256" key="2">
    <source>
        <dbReference type="ARBA" id="ARBA00022801"/>
    </source>
</evidence>
<evidence type="ECO:0000259" key="6">
    <source>
        <dbReference type="Pfam" id="PF00251"/>
    </source>
</evidence>
<proteinExistence type="inferred from homology"/>
<evidence type="ECO:0000256" key="5">
    <source>
        <dbReference type="SAM" id="SignalP"/>
    </source>
</evidence>
<dbReference type="PANTHER" id="PTHR42800:SF1">
    <property type="entry name" value="EXOINULINASE INUD (AFU_ORTHOLOGUE AFUA_5G00480)"/>
    <property type="match status" value="1"/>
</dbReference>
<dbReference type="AlphaFoldDB" id="A0AAV5AVH0"/>
<dbReference type="Pfam" id="PF00251">
    <property type="entry name" value="Glyco_hydro_32N"/>
    <property type="match status" value="1"/>
</dbReference>
<keyword evidence="2 4" id="KW-0378">Hydrolase</keyword>
<dbReference type="Proteomes" id="UP001207736">
    <property type="component" value="Unassembled WGS sequence"/>
</dbReference>
<dbReference type="Gene3D" id="2.60.120.560">
    <property type="entry name" value="Exo-inulinase, domain 1"/>
    <property type="match status" value="1"/>
</dbReference>
<feature type="domain" description="DUF4980" evidence="8">
    <location>
        <begin position="179"/>
        <end position="270"/>
    </location>
</feature>
<keyword evidence="3 4" id="KW-0326">Glycosidase</keyword>
<dbReference type="Pfam" id="PF16352">
    <property type="entry name" value="DUF4980"/>
    <property type="match status" value="1"/>
</dbReference>
<dbReference type="Pfam" id="PF08244">
    <property type="entry name" value="Glyco_hydro_32C"/>
    <property type="match status" value="1"/>
</dbReference>
<feature type="domain" description="Glycosyl hydrolase family 32 N-terminal" evidence="6">
    <location>
        <begin position="272"/>
        <end position="558"/>
    </location>
</feature>
<evidence type="ECO:0000313" key="10">
    <source>
        <dbReference type="EMBL" id="GJM53555.1"/>
    </source>
</evidence>
<dbReference type="InterPro" id="IPR013320">
    <property type="entry name" value="ConA-like_dom_sf"/>
</dbReference>
<accession>A0AAV5AVH0</accession>
<dbReference type="InterPro" id="IPR032313">
    <property type="entry name" value="DUF4980"/>
</dbReference>
<protein>
    <submittedName>
        <fullName evidence="9">2,6-beta-D-fructofuranosidase</fullName>
    </submittedName>
</protein>
<dbReference type="RefSeq" id="WP_264845722.1">
    <property type="nucleotide sequence ID" value="NZ_BPMA01000014.1"/>
</dbReference>
<dbReference type="Gene3D" id="2.115.10.20">
    <property type="entry name" value="Glycosyl hydrolase domain, family 43"/>
    <property type="match status" value="1"/>
</dbReference>
<evidence type="ECO:0000256" key="3">
    <source>
        <dbReference type="ARBA" id="ARBA00023295"/>
    </source>
</evidence>